<dbReference type="NCBIfam" id="NF000848">
    <property type="entry name" value="PRK00074.1"/>
    <property type="match status" value="1"/>
</dbReference>
<sequence>LQVDCEGGPESSALFAGVPTGLRVWNSHGDHVRALPAGFRTVGRTENAVAALEDVERKIYAVEFHPEVKHTERGTELLRNFLFRVCKAEPKWNGSAFIEETTAAIRENLGSKRAICALSGGVDSTVAAVLVDRAVGNRLTNIFVNTGLLRKNEFENTLEMLRDRLKLQVQGVDASERFLAQLQGVTDPEEKRRRIGREFIAVFAEEAQKLQAGEAHGEIGYLVQGTLYPDVIESVSVKGPSATIKTHHNVGGLPEKMPFALIEPLRDLFKDEVRQIGRALGLPAEVLVKHPFPGPGLAVRLLGEVTRTQLVTLQDADAIVVEEIRKAGLYEKVWQAFAVLLPVRSVGVMGDFRTYGLTVVVRVVESDDAMTADWVKLPGEVLEGISTRIVNEVPGVTRVVYDVSSKPPSTIEWE</sequence>
<evidence type="ECO:0000256" key="7">
    <source>
        <dbReference type="ARBA" id="ARBA00022755"/>
    </source>
</evidence>
<accession>A0A7V8NSX1</accession>
<comment type="caution">
    <text evidence="12">The sequence shown here is derived from an EMBL/GenBank/DDBJ whole genome shotgun (WGS) entry which is preliminary data.</text>
</comment>
<dbReference type="SUPFAM" id="SSF52317">
    <property type="entry name" value="Class I glutamine amidotransferase-like"/>
    <property type="match status" value="1"/>
</dbReference>
<evidence type="ECO:0000313" key="12">
    <source>
        <dbReference type="EMBL" id="MBA0086772.1"/>
    </source>
</evidence>
<dbReference type="SUPFAM" id="SSF52402">
    <property type="entry name" value="Adenine nucleotide alpha hydrolases-like"/>
    <property type="match status" value="1"/>
</dbReference>
<evidence type="ECO:0000256" key="3">
    <source>
        <dbReference type="ARBA" id="ARBA00012746"/>
    </source>
</evidence>
<dbReference type="Gene3D" id="3.30.300.10">
    <property type="match status" value="1"/>
</dbReference>
<dbReference type="GO" id="GO:0003921">
    <property type="term" value="F:GMP synthase activity"/>
    <property type="evidence" value="ECO:0007669"/>
    <property type="project" value="InterPro"/>
</dbReference>
<evidence type="ECO:0000313" key="13">
    <source>
        <dbReference type="Proteomes" id="UP000567293"/>
    </source>
</evidence>
<dbReference type="Pfam" id="PF00958">
    <property type="entry name" value="GMP_synt_C"/>
    <property type="match status" value="1"/>
</dbReference>
<feature type="non-terminal residue" evidence="12">
    <location>
        <position position="1"/>
    </location>
</feature>
<dbReference type="Gene3D" id="3.40.50.620">
    <property type="entry name" value="HUPs"/>
    <property type="match status" value="1"/>
</dbReference>
<evidence type="ECO:0000256" key="2">
    <source>
        <dbReference type="ARBA" id="ARBA00005153"/>
    </source>
</evidence>
<protein>
    <recommendedName>
        <fullName evidence="3">GMP synthase (glutamine-hydrolyzing)</fullName>
        <ecNumber evidence="3">6.3.5.2</ecNumber>
    </recommendedName>
</protein>
<dbReference type="FunFam" id="3.40.50.620:FF:000001">
    <property type="entry name" value="GMP synthase [glutamine-hydrolyzing]"/>
    <property type="match status" value="1"/>
</dbReference>
<evidence type="ECO:0000256" key="5">
    <source>
        <dbReference type="ARBA" id="ARBA00022741"/>
    </source>
</evidence>
<dbReference type="NCBIfam" id="TIGR00884">
    <property type="entry name" value="guaA_Cterm"/>
    <property type="match status" value="1"/>
</dbReference>
<dbReference type="InterPro" id="IPR017926">
    <property type="entry name" value="GATASE"/>
</dbReference>
<feature type="domain" description="GMPS ATP-PPase" evidence="11">
    <location>
        <begin position="92"/>
        <end position="289"/>
    </location>
</feature>
<evidence type="ECO:0000256" key="10">
    <source>
        <dbReference type="PROSITE-ProRule" id="PRU00886"/>
    </source>
</evidence>
<dbReference type="InterPro" id="IPR022310">
    <property type="entry name" value="NAD/GMP_synthase"/>
</dbReference>
<evidence type="ECO:0000256" key="1">
    <source>
        <dbReference type="ARBA" id="ARBA00002332"/>
    </source>
</evidence>
<gene>
    <name evidence="12" type="primary">guaA</name>
    <name evidence="12" type="ORF">HRJ53_17465</name>
</gene>
<dbReference type="PANTHER" id="PTHR11922">
    <property type="entry name" value="GMP SYNTHASE-RELATED"/>
    <property type="match status" value="1"/>
</dbReference>
<name>A0A7V8NSX1_9BACT</name>
<evidence type="ECO:0000256" key="9">
    <source>
        <dbReference type="ARBA" id="ARBA00022962"/>
    </source>
</evidence>
<dbReference type="GO" id="GO:0005829">
    <property type="term" value="C:cytosol"/>
    <property type="evidence" value="ECO:0007669"/>
    <property type="project" value="TreeGrafter"/>
</dbReference>
<dbReference type="PANTHER" id="PTHR11922:SF2">
    <property type="entry name" value="GMP SYNTHASE [GLUTAMINE-HYDROLYZING]"/>
    <property type="match status" value="1"/>
</dbReference>
<dbReference type="EC" id="6.3.5.2" evidence="3"/>
<dbReference type="Pfam" id="PF00117">
    <property type="entry name" value="GATase"/>
    <property type="match status" value="1"/>
</dbReference>
<proteinExistence type="predicted"/>
<evidence type="ECO:0000256" key="8">
    <source>
        <dbReference type="ARBA" id="ARBA00022840"/>
    </source>
</evidence>
<feature type="binding site" evidence="10">
    <location>
        <begin position="119"/>
        <end position="125"/>
    </location>
    <ligand>
        <name>ATP</name>
        <dbReference type="ChEBI" id="CHEBI:30616"/>
    </ligand>
</feature>
<dbReference type="Pfam" id="PF02540">
    <property type="entry name" value="NAD_synthase"/>
    <property type="match status" value="1"/>
</dbReference>
<keyword evidence="9" id="KW-0315">Glutamine amidotransferase</keyword>
<evidence type="ECO:0000256" key="6">
    <source>
        <dbReference type="ARBA" id="ARBA00022749"/>
    </source>
</evidence>
<dbReference type="EMBL" id="JACDQQ010001672">
    <property type="protein sequence ID" value="MBA0086772.1"/>
    <property type="molecule type" value="Genomic_DNA"/>
</dbReference>
<keyword evidence="6 10" id="KW-0332">GMP biosynthesis</keyword>
<dbReference type="SUPFAM" id="SSF54810">
    <property type="entry name" value="GMP synthetase C-terminal dimerisation domain"/>
    <property type="match status" value="1"/>
</dbReference>
<organism evidence="12 13">
    <name type="scientific">Candidatus Acidiferrum panamense</name>
    <dbReference type="NCBI Taxonomy" id="2741543"/>
    <lineage>
        <taxon>Bacteria</taxon>
        <taxon>Pseudomonadati</taxon>
        <taxon>Acidobacteriota</taxon>
        <taxon>Terriglobia</taxon>
        <taxon>Candidatus Acidiferrales</taxon>
        <taxon>Candidatus Acidiferrum</taxon>
    </lineage>
</organism>
<keyword evidence="7 10" id="KW-0658">Purine biosynthesis</keyword>
<dbReference type="InterPro" id="IPR029062">
    <property type="entry name" value="Class_I_gatase-like"/>
</dbReference>
<dbReference type="InterPro" id="IPR001674">
    <property type="entry name" value="GMP_synth_C"/>
</dbReference>
<keyword evidence="13" id="KW-1185">Reference proteome</keyword>
<reference evidence="12" key="1">
    <citation type="submission" date="2020-06" db="EMBL/GenBank/DDBJ databases">
        <title>Legume-microbial interactions unlock mineral nutrients during tropical forest succession.</title>
        <authorList>
            <person name="Epihov D.Z."/>
        </authorList>
    </citation>
    <scope>NUCLEOTIDE SEQUENCE [LARGE SCALE GENOMIC DNA]</scope>
    <source>
        <strain evidence="12">Pan2503</strain>
    </source>
</reference>
<dbReference type="InterPro" id="IPR025777">
    <property type="entry name" value="GMPS_ATP_PPase_dom"/>
</dbReference>
<dbReference type="GO" id="GO:0005524">
    <property type="term" value="F:ATP binding"/>
    <property type="evidence" value="ECO:0007669"/>
    <property type="project" value="UniProtKB-UniRule"/>
</dbReference>
<comment type="pathway">
    <text evidence="2">Purine metabolism; GMP biosynthesis; GMP from XMP (L-Gln route): step 1/1.</text>
</comment>
<evidence type="ECO:0000256" key="4">
    <source>
        <dbReference type="ARBA" id="ARBA00022598"/>
    </source>
</evidence>
<dbReference type="PROSITE" id="PS51273">
    <property type="entry name" value="GATASE_TYPE_1"/>
    <property type="match status" value="1"/>
</dbReference>
<keyword evidence="5 10" id="KW-0547">Nucleotide-binding</keyword>
<evidence type="ECO:0000259" key="11">
    <source>
        <dbReference type="PROSITE" id="PS51553"/>
    </source>
</evidence>
<dbReference type="InterPro" id="IPR014729">
    <property type="entry name" value="Rossmann-like_a/b/a_fold"/>
</dbReference>
<dbReference type="PROSITE" id="PS51553">
    <property type="entry name" value="GMPS_ATP_PPASE"/>
    <property type="match status" value="1"/>
</dbReference>
<comment type="function">
    <text evidence="1">Catalyzes the synthesis of GMP from XMP.</text>
</comment>
<dbReference type="AlphaFoldDB" id="A0A7V8NSX1"/>
<dbReference type="Gene3D" id="3.40.50.880">
    <property type="match status" value="1"/>
</dbReference>
<keyword evidence="4 12" id="KW-0436">Ligase</keyword>
<dbReference type="UniPathway" id="UPA00189">
    <property type="reaction ID" value="UER00296"/>
</dbReference>
<dbReference type="CDD" id="cd01997">
    <property type="entry name" value="GMP_synthase_C"/>
    <property type="match status" value="1"/>
</dbReference>
<dbReference type="FunFam" id="3.30.300.10:FF:000002">
    <property type="entry name" value="GMP synthase [glutamine-hydrolyzing]"/>
    <property type="match status" value="1"/>
</dbReference>
<dbReference type="Proteomes" id="UP000567293">
    <property type="component" value="Unassembled WGS sequence"/>
</dbReference>
<keyword evidence="8 10" id="KW-0067">ATP-binding</keyword>